<reference evidence="1 3" key="3">
    <citation type="submission" date="2019-07" db="EMBL/GenBank/DDBJ databases">
        <title>Whole genome shotgun sequence of Methylobacterium oxalidis NBRC 107715.</title>
        <authorList>
            <person name="Hosoyama A."/>
            <person name="Uohara A."/>
            <person name="Ohji S."/>
            <person name="Ichikawa N."/>
        </authorList>
    </citation>
    <scope>NUCLEOTIDE SEQUENCE [LARGE SCALE GENOMIC DNA]</scope>
    <source>
        <strain evidence="1 3">NBRC 107715</strain>
    </source>
</reference>
<dbReference type="EMBL" id="BSPK01000035">
    <property type="protein sequence ID" value="GLS64297.1"/>
    <property type="molecule type" value="Genomic_DNA"/>
</dbReference>
<dbReference type="EMBL" id="BJZU01000089">
    <property type="protein sequence ID" value="GEP06057.1"/>
    <property type="molecule type" value="Genomic_DNA"/>
</dbReference>
<sequence>MVGSAVAITVESVFSMNRAVATTRGTIREARIGREMVEVRSRLRRAGSARDEIGGPDVCCWFVSRGPQGRP</sequence>
<protein>
    <submittedName>
        <fullName evidence="1">Uncharacterized protein</fullName>
    </submittedName>
</protein>
<evidence type="ECO:0000313" key="2">
    <source>
        <dbReference type="EMBL" id="GLS64297.1"/>
    </source>
</evidence>
<dbReference type="Proteomes" id="UP000321960">
    <property type="component" value="Unassembled WGS sequence"/>
</dbReference>
<evidence type="ECO:0000313" key="3">
    <source>
        <dbReference type="Proteomes" id="UP000321960"/>
    </source>
</evidence>
<evidence type="ECO:0000313" key="1">
    <source>
        <dbReference type="EMBL" id="GEP06057.1"/>
    </source>
</evidence>
<reference evidence="4" key="2">
    <citation type="journal article" date="2019" name="Int. J. Syst. Evol. Microbiol.">
        <title>The Global Catalogue of Microorganisms (GCM) 10K type strain sequencing project: providing services to taxonomists for standard genome sequencing and annotation.</title>
        <authorList>
            <consortium name="The Broad Institute Genomics Platform"/>
            <consortium name="The Broad Institute Genome Sequencing Center for Infectious Disease"/>
            <person name="Wu L."/>
            <person name="Ma J."/>
        </authorList>
    </citation>
    <scope>NUCLEOTIDE SEQUENCE [LARGE SCALE GENOMIC DNA]</scope>
    <source>
        <strain evidence="4">NBRC 107715</strain>
    </source>
</reference>
<organism evidence="1 3">
    <name type="scientific">Methylobacterium oxalidis</name>
    <dbReference type="NCBI Taxonomy" id="944322"/>
    <lineage>
        <taxon>Bacteria</taxon>
        <taxon>Pseudomonadati</taxon>
        <taxon>Pseudomonadota</taxon>
        <taxon>Alphaproteobacteria</taxon>
        <taxon>Hyphomicrobiales</taxon>
        <taxon>Methylobacteriaceae</taxon>
        <taxon>Methylobacterium</taxon>
    </lineage>
</organism>
<proteinExistence type="predicted"/>
<reference evidence="2" key="4">
    <citation type="submission" date="2023-01" db="EMBL/GenBank/DDBJ databases">
        <title>Draft genome sequence of Methylobacterium oxalidis strain NBRC 107715.</title>
        <authorList>
            <person name="Sun Q."/>
            <person name="Mori K."/>
        </authorList>
    </citation>
    <scope>NUCLEOTIDE SEQUENCE</scope>
    <source>
        <strain evidence="2">NBRC 107715</strain>
    </source>
</reference>
<reference evidence="2" key="1">
    <citation type="journal article" date="2014" name="Int. J. Syst. Evol. Microbiol.">
        <title>Complete genome of a new Firmicutes species belonging to the dominant human colonic microbiota ('Ruminococcus bicirculans') reveals two chromosomes and a selective capacity to utilize plant glucans.</title>
        <authorList>
            <consortium name="NISC Comparative Sequencing Program"/>
            <person name="Wegmann U."/>
            <person name="Louis P."/>
            <person name="Goesmann A."/>
            <person name="Henrissat B."/>
            <person name="Duncan S.H."/>
            <person name="Flint H.J."/>
        </authorList>
    </citation>
    <scope>NUCLEOTIDE SEQUENCE</scope>
    <source>
        <strain evidence="2">NBRC 107715</strain>
    </source>
</reference>
<dbReference type="AlphaFoldDB" id="A0A512J7W2"/>
<evidence type="ECO:0000313" key="4">
    <source>
        <dbReference type="Proteomes" id="UP001156856"/>
    </source>
</evidence>
<name>A0A512J7W2_9HYPH</name>
<dbReference type="Proteomes" id="UP001156856">
    <property type="component" value="Unassembled WGS sequence"/>
</dbReference>
<keyword evidence="4" id="KW-1185">Reference proteome</keyword>
<accession>A0A512J7W2</accession>
<comment type="caution">
    <text evidence="1">The sequence shown here is derived from an EMBL/GenBank/DDBJ whole genome shotgun (WGS) entry which is preliminary data.</text>
</comment>
<gene>
    <name evidence="2" type="ORF">GCM10007888_26780</name>
    <name evidence="1" type="ORF">MOX02_40950</name>
</gene>